<dbReference type="EMBL" id="LR797329">
    <property type="protein sequence ID" value="CAB4203269.1"/>
    <property type="molecule type" value="Genomic_DNA"/>
</dbReference>
<dbReference type="GO" id="GO:0006508">
    <property type="term" value="P:proteolysis"/>
    <property type="evidence" value="ECO:0007669"/>
    <property type="project" value="UniProtKB-KW"/>
</dbReference>
<reference evidence="7" key="1">
    <citation type="submission" date="2020-05" db="EMBL/GenBank/DDBJ databases">
        <authorList>
            <person name="Chiriac C."/>
            <person name="Salcher M."/>
            <person name="Ghai R."/>
            <person name="Kavagutti S V."/>
        </authorList>
    </citation>
    <scope>NUCLEOTIDE SEQUENCE</scope>
</reference>
<keyword evidence="2 7" id="KW-0645">Protease</keyword>
<evidence type="ECO:0000256" key="3">
    <source>
        <dbReference type="ARBA" id="ARBA00022801"/>
    </source>
</evidence>
<organism evidence="7">
    <name type="scientific">uncultured Caudovirales phage</name>
    <dbReference type="NCBI Taxonomy" id="2100421"/>
    <lineage>
        <taxon>Viruses</taxon>
        <taxon>Duplodnaviria</taxon>
        <taxon>Heunggongvirae</taxon>
        <taxon>Uroviricota</taxon>
        <taxon>Caudoviricetes</taxon>
        <taxon>Peduoviridae</taxon>
        <taxon>Maltschvirus</taxon>
        <taxon>Maltschvirus maltsch</taxon>
    </lineage>
</organism>
<dbReference type="EMBL" id="LR796888">
    <property type="protein sequence ID" value="CAB4173025.1"/>
    <property type="molecule type" value="Genomic_DNA"/>
</dbReference>
<evidence type="ECO:0000313" key="8">
    <source>
        <dbReference type="EMBL" id="CAB4203269.1"/>
    </source>
</evidence>
<dbReference type="GO" id="GO:0008233">
    <property type="term" value="F:peptidase activity"/>
    <property type="evidence" value="ECO:0007669"/>
    <property type="project" value="UniProtKB-KW"/>
</dbReference>
<proteinExistence type="predicted"/>
<evidence type="ECO:0000256" key="2">
    <source>
        <dbReference type="ARBA" id="ARBA00022670"/>
    </source>
</evidence>
<protein>
    <submittedName>
        <fullName evidence="7">COG3740 Phage head maturation protease</fullName>
    </submittedName>
</protein>
<feature type="domain" description="Prohead serine protease" evidence="6">
    <location>
        <begin position="131"/>
        <end position="279"/>
    </location>
</feature>
<dbReference type="NCBIfam" id="TIGR01543">
    <property type="entry name" value="proheadase_HK97"/>
    <property type="match status" value="1"/>
</dbReference>
<dbReference type="GO" id="GO:0046797">
    <property type="term" value="P:viral procapsid maturation"/>
    <property type="evidence" value="ECO:0007669"/>
    <property type="project" value="UniProtKB-KW"/>
</dbReference>
<sequence>MPSDGYKPTAGMIAEAKRGLEWRREFNRGGTEVGVARARDISNGKLLPEETIRRMSSYFARHEVDKKGQGFSPGEPGFPSAGRIAWALWGGDPGQSFVETITTRLDKKEGRAMPLEIRTKNNAIEFRCEPETKGVLRGYASTFDEPYDMGRFNEVIAAKAFTRTLDEHPDILALVNHDSSKPIARTINGTMRLIEDKHGLAVEISPIATTYAADLMEAVRSGVVNAMSFGFNVRADRFEKRDGKVTRIIEDVDLHEVSIVSFPANPATSIQVDVRSFEAWHGSQSPKRRTFLMFPEA</sequence>
<keyword evidence="3" id="KW-0378">Hydrolase</keyword>
<keyword evidence="1" id="KW-1188">Viral release from host cell</keyword>
<name>A0A6J5PV07_9CAUD</name>
<evidence type="ECO:0000256" key="1">
    <source>
        <dbReference type="ARBA" id="ARBA00022612"/>
    </source>
</evidence>
<gene>
    <name evidence="8" type="ORF">UFOVP1379_14</name>
    <name evidence="7" type="ORF">UFOVP942_23</name>
</gene>
<accession>A0A6J5PV07</accession>
<evidence type="ECO:0000256" key="5">
    <source>
        <dbReference type="ARBA" id="ARBA00023045"/>
    </source>
</evidence>
<evidence type="ECO:0000313" key="7">
    <source>
        <dbReference type="EMBL" id="CAB4173025.1"/>
    </source>
</evidence>
<evidence type="ECO:0000256" key="4">
    <source>
        <dbReference type="ARBA" id="ARBA00022950"/>
    </source>
</evidence>
<evidence type="ECO:0000259" key="6">
    <source>
        <dbReference type="Pfam" id="PF04586"/>
    </source>
</evidence>
<keyword evidence="5" id="KW-1273">Viral capsid maturation</keyword>
<dbReference type="Pfam" id="PF04586">
    <property type="entry name" value="Peptidase_S78"/>
    <property type="match status" value="1"/>
</dbReference>
<keyword evidence="4" id="KW-0118">Viral capsid assembly</keyword>
<dbReference type="InterPro" id="IPR006433">
    <property type="entry name" value="Prohead_protease"/>
</dbReference>
<dbReference type="InterPro" id="IPR054613">
    <property type="entry name" value="Peptidase_S78_dom"/>
</dbReference>